<dbReference type="InterPro" id="IPR050834">
    <property type="entry name" value="Glycosyltransf_2"/>
</dbReference>
<dbReference type="PANTHER" id="PTHR43685:SF2">
    <property type="entry name" value="GLYCOSYLTRANSFERASE 2-LIKE DOMAIN-CONTAINING PROTEIN"/>
    <property type="match status" value="1"/>
</dbReference>
<evidence type="ECO:0000259" key="1">
    <source>
        <dbReference type="Pfam" id="PF00535"/>
    </source>
</evidence>
<feature type="domain" description="Glycosyltransferase 2-like" evidence="1">
    <location>
        <begin position="11"/>
        <end position="116"/>
    </location>
</feature>
<dbReference type="GO" id="GO:0016740">
    <property type="term" value="F:transferase activity"/>
    <property type="evidence" value="ECO:0007669"/>
    <property type="project" value="UniProtKB-KW"/>
</dbReference>
<reference evidence="2 3" key="1">
    <citation type="submission" date="2016-10" db="EMBL/GenBank/DDBJ databases">
        <authorList>
            <person name="de Groot N.N."/>
        </authorList>
    </citation>
    <scope>NUCLEOTIDE SEQUENCE [LARGE SCALE GENOMIC DNA]</scope>
    <source>
        <strain evidence="2 3">AA1</strain>
    </source>
</reference>
<keyword evidence="2" id="KW-0808">Transferase</keyword>
<keyword evidence="3" id="KW-1185">Reference proteome</keyword>
<dbReference type="Gene3D" id="3.90.550.10">
    <property type="entry name" value="Spore Coat Polysaccharide Biosynthesis Protein SpsA, Chain A"/>
    <property type="match status" value="1"/>
</dbReference>
<dbReference type="Pfam" id="PF00535">
    <property type="entry name" value="Glycos_transf_2"/>
    <property type="match status" value="1"/>
</dbReference>
<dbReference type="STRING" id="419481.SAMN05216233_1303"/>
<organism evidence="2 3">
    <name type="scientific">Desulfoluna spongiiphila</name>
    <dbReference type="NCBI Taxonomy" id="419481"/>
    <lineage>
        <taxon>Bacteria</taxon>
        <taxon>Pseudomonadati</taxon>
        <taxon>Thermodesulfobacteriota</taxon>
        <taxon>Desulfobacteria</taxon>
        <taxon>Desulfobacterales</taxon>
        <taxon>Desulfolunaceae</taxon>
        <taxon>Desulfoluna</taxon>
    </lineage>
</organism>
<dbReference type="AlphaFoldDB" id="A0A1G5JFI6"/>
<accession>A0A1G5JFI6</accession>
<dbReference type="PANTHER" id="PTHR43685">
    <property type="entry name" value="GLYCOSYLTRANSFERASE"/>
    <property type="match status" value="1"/>
</dbReference>
<dbReference type="EMBL" id="FMUX01000030">
    <property type="protein sequence ID" value="SCY87057.1"/>
    <property type="molecule type" value="Genomic_DNA"/>
</dbReference>
<sequence>MSKEILAPKLSVVVPTRERSDTLFYTIKTLVDQDYQFCEFIISDNDSNDNTKEVVESFSDSRIRYINTGRRVSMSENWEFALGHVKGDFVTYIGDDDGFVSGALAKAMGIIVEFRTNALVWHKIDYCWPDHIDENSRNLFWFGTEDSALKKVRALSTLKKVIRFQEMYTKLPCLYNGIVRKSFVDKIKKLSVNGVFFNAISPDIFSGIALSSIIGNYLYTNYSFSVNGASRHSNGTSFVRSVDKEAGTPFAKFMSENLIEYDPRLKMAPCPSVCVMGEYLLAKKYIHLLKFSEPSWKKYVKILVRNAKCSYASDEILRSAAHTVSAVGGRTRIPDRAAASITISKRLGFQLGSWQFKAPNDMVNNIYDACRLAGSMQSEVIQKDSQNPVQRFVVNIRNFLLYELKKLYRSY</sequence>
<dbReference type="InterPro" id="IPR029044">
    <property type="entry name" value="Nucleotide-diphossugar_trans"/>
</dbReference>
<dbReference type="CDD" id="cd00761">
    <property type="entry name" value="Glyco_tranf_GTA_type"/>
    <property type="match status" value="1"/>
</dbReference>
<name>A0A1G5JFI6_9BACT</name>
<proteinExistence type="predicted"/>
<protein>
    <submittedName>
        <fullName evidence="2">Glycosyl transferase family 2</fullName>
    </submittedName>
</protein>
<gene>
    <name evidence="2" type="ORF">SAMN05216233_1303</name>
</gene>
<dbReference type="RefSeq" id="WP_092215441.1">
    <property type="nucleotide sequence ID" value="NZ_FMUX01000030.1"/>
</dbReference>
<dbReference type="OrthoDB" id="9786172at2"/>
<evidence type="ECO:0000313" key="3">
    <source>
        <dbReference type="Proteomes" id="UP000198870"/>
    </source>
</evidence>
<evidence type="ECO:0000313" key="2">
    <source>
        <dbReference type="EMBL" id="SCY87057.1"/>
    </source>
</evidence>
<dbReference type="Proteomes" id="UP000198870">
    <property type="component" value="Unassembled WGS sequence"/>
</dbReference>
<dbReference type="SUPFAM" id="SSF53448">
    <property type="entry name" value="Nucleotide-diphospho-sugar transferases"/>
    <property type="match status" value="1"/>
</dbReference>
<dbReference type="InterPro" id="IPR001173">
    <property type="entry name" value="Glyco_trans_2-like"/>
</dbReference>